<dbReference type="AlphaFoldDB" id="A0A1Q8THL5"/>
<dbReference type="Proteomes" id="UP000186806">
    <property type="component" value="Unassembled WGS sequence"/>
</dbReference>
<evidence type="ECO:0000313" key="1">
    <source>
        <dbReference type="EMBL" id="OLO13181.1"/>
    </source>
</evidence>
<dbReference type="RefSeq" id="WP_075367772.1">
    <property type="nucleotide sequence ID" value="NZ_MSDQ01000002.1"/>
</dbReference>
<organism evidence="1 2">
    <name type="scientific">Chromohalobacter japonicus</name>
    <dbReference type="NCBI Taxonomy" id="223900"/>
    <lineage>
        <taxon>Bacteria</taxon>
        <taxon>Pseudomonadati</taxon>
        <taxon>Pseudomonadota</taxon>
        <taxon>Gammaproteobacteria</taxon>
        <taxon>Oceanospirillales</taxon>
        <taxon>Halomonadaceae</taxon>
        <taxon>Chromohalobacter</taxon>
    </lineage>
</organism>
<gene>
    <name evidence="1" type="ORF">BTW10_00980</name>
</gene>
<dbReference type="Gene3D" id="3.10.129.10">
    <property type="entry name" value="Hotdog Thioesterase"/>
    <property type="match status" value="1"/>
</dbReference>
<dbReference type="SUPFAM" id="SSF54637">
    <property type="entry name" value="Thioesterase/thiol ester dehydrase-isomerase"/>
    <property type="match status" value="1"/>
</dbReference>
<keyword evidence="2" id="KW-1185">Reference proteome</keyword>
<accession>A0A1Q8THL5</accession>
<dbReference type="STRING" id="223900.GCA_000821045_02194"/>
<reference evidence="1 2" key="1">
    <citation type="submission" date="2016-12" db="EMBL/GenBank/DDBJ databases">
        <title>Draft genome sequences of strains Salinicola socius SMB35, Salinicola sp. MH3R3-1 and Chromohalobacter sp. SMB17 from the Verkhnekamsk potash mining region of Russia.</title>
        <authorList>
            <person name="Mavrodi D.V."/>
            <person name="Olsson B.E."/>
            <person name="Korsakova E.S."/>
            <person name="Pyankova A."/>
            <person name="Mavrodi O.V."/>
            <person name="Plotnikova E.G."/>
        </authorList>
    </citation>
    <scope>NUCLEOTIDE SEQUENCE [LARGE SCALE GENOMIC DNA]</scope>
    <source>
        <strain evidence="1 2">SMB17</strain>
    </source>
</reference>
<protein>
    <submittedName>
        <fullName evidence="1">Thioesterase</fullName>
    </submittedName>
</protein>
<proteinExistence type="predicted"/>
<dbReference type="Pfam" id="PF13279">
    <property type="entry name" value="4HBT_2"/>
    <property type="match status" value="1"/>
</dbReference>
<dbReference type="InterPro" id="IPR029069">
    <property type="entry name" value="HotDog_dom_sf"/>
</dbReference>
<dbReference type="EMBL" id="MSDQ01000002">
    <property type="protein sequence ID" value="OLO13181.1"/>
    <property type="molecule type" value="Genomic_DNA"/>
</dbReference>
<name>A0A1Q8THL5_9GAMM</name>
<evidence type="ECO:0000313" key="2">
    <source>
        <dbReference type="Proteomes" id="UP000186806"/>
    </source>
</evidence>
<dbReference type="CDD" id="cd00586">
    <property type="entry name" value="4HBT"/>
    <property type="match status" value="1"/>
</dbReference>
<sequence length="136" mass="15461">MFTRRVEPAFYDTDALGHINNTRLPAWFELARNDLFRLFVPDLDPRKWPLIMAKLEVEFSAELFYGQDVEIRTWLSRLGNSSFTVAQEAWQGGRLGARGHVVLVHYDHIEGSAVALTGDLREALAKHLIDEEPAPA</sequence>
<comment type="caution">
    <text evidence="1">The sequence shown here is derived from an EMBL/GenBank/DDBJ whole genome shotgun (WGS) entry which is preliminary data.</text>
</comment>